<evidence type="ECO:0000313" key="1">
    <source>
        <dbReference type="EMBL" id="KAF1083792.1"/>
    </source>
</evidence>
<gene>
    <name evidence="1" type="ORF">SPSYN_03066</name>
</gene>
<dbReference type="EMBL" id="LSRS01000010">
    <property type="protein sequence ID" value="KAF1083792.1"/>
    <property type="molecule type" value="Genomic_DNA"/>
</dbReference>
<dbReference type="CDD" id="cd09846">
    <property type="entry name" value="DUF1312"/>
    <property type="match status" value="1"/>
</dbReference>
<organism evidence="1 2">
    <name type="scientific">Sporotomaculum syntrophicum</name>
    <dbReference type="NCBI Taxonomy" id="182264"/>
    <lineage>
        <taxon>Bacteria</taxon>
        <taxon>Bacillati</taxon>
        <taxon>Bacillota</taxon>
        <taxon>Clostridia</taxon>
        <taxon>Eubacteriales</taxon>
        <taxon>Desulfallaceae</taxon>
        <taxon>Sporotomaculum</taxon>
    </lineage>
</organism>
<dbReference type="AlphaFoldDB" id="A0A9D2WLS6"/>
<keyword evidence="2" id="KW-1185">Reference proteome</keyword>
<dbReference type="Pfam" id="PF07009">
    <property type="entry name" value="NusG_II"/>
    <property type="match status" value="1"/>
</dbReference>
<dbReference type="InterPro" id="IPR038690">
    <property type="entry name" value="NusG_2_sf"/>
</dbReference>
<accession>A0A9D2WLS6</accession>
<dbReference type="Proteomes" id="UP000798488">
    <property type="component" value="Unassembled WGS sequence"/>
</dbReference>
<evidence type="ECO:0008006" key="3">
    <source>
        <dbReference type="Google" id="ProtNLM"/>
    </source>
</evidence>
<proteinExistence type="predicted"/>
<sequence length="113" mass="12808">MLTIISITASYLINQREAVDDLVLEISREGDLNQKIDLSTVRYKRIKITDRNGHYNTVEIKDGQARVKEADCPNQICVKTGWLSRPGQTSFCAPNRLMITIKGQKKQVDTITN</sequence>
<dbReference type="Gene3D" id="2.60.320.10">
    <property type="entry name" value="N-utilization substance G protein NusG, insert domain"/>
    <property type="match status" value="1"/>
</dbReference>
<evidence type="ECO:0000313" key="2">
    <source>
        <dbReference type="Proteomes" id="UP000798488"/>
    </source>
</evidence>
<protein>
    <recommendedName>
        <fullName evidence="3">NusG domain-containing protein</fullName>
    </recommendedName>
</protein>
<name>A0A9D2WLS6_9FIRM</name>
<comment type="caution">
    <text evidence="1">The sequence shown here is derived from an EMBL/GenBank/DDBJ whole genome shotgun (WGS) entry which is preliminary data.</text>
</comment>
<reference evidence="1" key="1">
    <citation type="submission" date="2016-02" db="EMBL/GenBank/DDBJ databases">
        <title>Draft Genome Sequence of Sporotomaculum syntrophicum Strain FB, a Syntrophic Benzoate Degrader.</title>
        <authorList>
            <person name="Nobu M.K."/>
            <person name="Narihiro T."/>
            <person name="Qiu Y.-L."/>
            <person name="Ohashi A."/>
            <person name="Liu W.-T."/>
            <person name="Yuji S."/>
        </authorList>
    </citation>
    <scope>NUCLEOTIDE SEQUENCE</scope>
    <source>
        <strain evidence="1">FB</strain>
    </source>
</reference>